<dbReference type="PROSITE" id="PS00232">
    <property type="entry name" value="CADHERIN_1"/>
    <property type="match status" value="1"/>
</dbReference>
<dbReference type="PROSITE" id="PS50268">
    <property type="entry name" value="CADHERIN_2"/>
    <property type="match status" value="5"/>
</dbReference>
<evidence type="ECO:0000256" key="6">
    <source>
        <dbReference type="ARBA" id="ARBA00022989"/>
    </source>
</evidence>
<dbReference type="InterPro" id="IPR015919">
    <property type="entry name" value="Cadherin-like_sf"/>
</dbReference>
<dbReference type="EMBL" id="CAJFCJ010000027">
    <property type="protein sequence ID" value="CAD5125544.1"/>
    <property type="molecule type" value="Genomic_DNA"/>
</dbReference>
<dbReference type="InterPro" id="IPR002126">
    <property type="entry name" value="Cadherin-like_dom"/>
</dbReference>
<evidence type="ECO:0000256" key="7">
    <source>
        <dbReference type="ARBA" id="ARBA00023136"/>
    </source>
</evidence>
<evidence type="ECO:0000313" key="12">
    <source>
        <dbReference type="EMBL" id="CAD5125544.1"/>
    </source>
</evidence>
<protein>
    <submittedName>
        <fullName evidence="12">DgyrCDS13750</fullName>
    </submittedName>
</protein>
<dbReference type="SUPFAM" id="SSF49313">
    <property type="entry name" value="Cadherin-like"/>
    <property type="match status" value="5"/>
</dbReference>
<comment type="subcellular location">
    <subcellularLocation>
        <location evidence="1">Membrane</location>
        <topology evidence="1">Single-pass membrane protein</topology>
    </subcellularLocation>
</comment>
<dbReference type="SMART" id="SM00112">
    <property type="entry name" value="CA"/>
    <property type="match status" value="5"/>
</dbReference>
<name>A0A7I8WBR1_9ANNE</name>
<dbReference type="GO" id="GO:0005509">
    <property type="term" value="F:calcium ion binding"/>
    <property type="evidence" value="ECO:0007669"/>
    <property type="project" value="UniProtKB-UniRule"/>
</dbReference>
<dbReference type="GO" id="GO:0045296">
    <property type="term" value="F:cadherin binding"/>
    <property type="evidence" value="ECO:0007669"/>
    <property type="project" value="TreeGrafter"/>
</dbReference>
<evidence type="ECO:0000256" key="1">
    <source>
        <dbReference type="ARBA" id="ARBA00004167"/>
    </source>
</evidence>
<evidence type="ECO:0000256" key="10">
    <source>
        <dbReference type="SAM" id="SignalP"/>
    </source>
</evidence>
<feature type="domain" description="Cadherin" evidence="11">
    <location>
        <begin position="359"/>
        <end position="455"/>
    </location>
</feature>
<organism evidence="12 13">
    <name type="scientific">Dimorphilus gyrociliatus</name>
    <dbReference type="NCBI Taxonomy" id="2664684"/>
    <lineage>
        <taxon>Eukaryota</taxon>
        <taxon>Metazoa</taxon>
        <taxon>Spiralia</taxon>
        <taxon>Lophotrochozoa</taxon>
        <taxon>Annelida</taxon>
        <taxon>Polychaeta</taxon>
        <taxon>Polychaeta incertae sedis</taxon>
        <taxon>Dinophilidae</taxon>
        <taxon>Dimorphilus</taxon>
    </lineage>
</organism>
<keyword evidence="5 8" id="KW-0106">Calcium</keyword>
<feature type="domain" description="Cadherin" evidence="11">
    <location>
        <begin position="245"/>
        <end position="358"/>
    </location>
</feature>
<feature type="transmembrane region" description="Helical" evidence="9">
    <location>
        <begin position="564"/>
        <end position="588"/>
    </location>
</feature>
<feature type="signal peptide" evidence="10">
    <location>
        <begin position="1"/>
        <end position="25"/>
    </location>
</feature>
<feature type="domain" description="Cadherin" evidence="11">
    <location>
        <begin position="36"/>
        <end position="134"/>
    </location>
</feature>
<feature type="domain" description="Cadherin" evidence="11">
    <location>
        <begin position="472"/>
        <end position="555"/>
    </location>
</feature>
<keyword evidence="4" id="KW-0677">Repeat</keyword>
<evidence type="ECO:0000259" key="11">
    <source>
        <dbReference type="PROSITE" id="PS50268"/>
    </source>
</evidence>
<proteinExistence type="predicted"/>
<evidence type="ECO:0000256" key="4">
    <source>
        <dbReference type="ARBA" id="ARBA00022737"/>
    </source>
</evidence>
<feature type="chain" id="PRO_5029506325" evidence="10">
    <location>
        <begin position="26"/>
        <end position="711"/>
    </location>
</feature>
<keyword evidence="3 10" id="KW-0732">Signal</keyword>
<keyword evidence="6 9" id="KW-1133">Transmembrane helix</keyword>
<accession>A0A7I8WBR1</accession>
<dbReference type="CDD" id="cd11304">
    <property type="entry name" value="Cadherin_repeat"/>
    <property type="match status" value="4"/>
</dbReference>
<dbReference type="InterPro" id="IPR039808">
    <property type="entry name" value="Cadherin"/>
</dbReference>
<gene>
    <name evidence="12" type="ORF">DGYR_LOCUS12899</name>
</gene>
<sequence>MYKDFLTSYWIYILLFQFCIKYSKAEDRRLCQLENQIKPIELHLKENIAKGAKVIKLNIIGEHGSDITTSMDYNDHLSYNQTSKVITTKKDLDAEKLKTIAVTVICKTLSVGNVMNTILVLITIDDENDNPPNIILPPQPVVVDEILPLNSTVAQIRVEDVDSVSPKIRLSILPSKYSDYFEIPTSYITTNSRTILALKKPLDYEKTSRMIITIVAEDNGKPSRNSSRDIELHIRDNDDQSPIFSKQMYKIRLPDQFSIGFKVQPEEGKIFAYDPDKSFNATIIYELVPDPLFSETIDLFQIDSKTGSIKLLKNSQMILQQINFCMGIKAIQADNSHRYSTSLLRIGTYNLDNKNPIFPQSNYTKEVYENFEIGQSIIKISAYHYQQRLIKYRFTTNNELFSINEQTGVVSTKSALDYEKDIFHSFIVEAYINSYVSTTTVSIKVLNINEFAPNFNNGVFSVISEKTYEQMIIALEANDGDGDSLSFSLLYYDNLFSIKRLLNNKIELFIKVKPEELGENQYVLPITVTDDGSPNRSNTTIVYVDFKKSVQLPITRAESNVKTAIIILLSCLSGVLVLVIAVLILSMCRRKDGLESIKNKIDAYHGVTFDDISATQPAESPFKIDNNVNELNQVSQISHVVLHYDDQRHLTSSTDSLPNTEMYSRRSIVNSKSDDTDSIFDSVDVLFARFFPFSRGGNGGGLCRVEFFGRG</sequence>
<evidence type="ECO:0000256" key="8">
    <source>
        <dbReference type="PROSITE-ProRule" id="PRU00043"/>
    </source>
</evidence>
<dbReference type="GO" id="GO:0016342">
    <property type="term" value="C:catenin complex"/>
    <property type="evidence" value="ECO:0007669"/>
    <property type="project" value="TreeGrafter"/>
</dbReference>
<evidence type="ECO:0000313" key="13">
    <source>
        <dbReference type="Proteomes" id="UP000549394"/>
    </source>
</evidence>
<dbReference type="AlphaFoldDB" id="A0A7I8WBR1"/>
<dbReference type="Gene3D" id="2.60.40.60">
    <property type="entry name" value="Cadherins"/>
    <property type="match status" value="5"/>
</dbReference>
<keyword evidence="7 9" id="KW-0472">Membrane</keyword>
<evidence type="ECO:0000256" key="9">
    <source>
        <dbReference type="SAM" id="Phobius"/>
    </source>
</evidence>
<dbReference type="Proteomes" id="UP000549394">
    <property type="component" value="Unassembled WGS sequence"/>
</dbReference>
<dbReference type="PRINTS" id="PR00205">
    <property type="entry name" value="CADHERIN"/>
</dbReference>
<keyword evidence="13" id="KW-1185">Reference proteome</keyword>
<comment type="caution">
    <text evidence="12">The sequence shown here is derived from an EMBL/GenBank/DDBJ whole genome shotgun (WGS) entry which is preliminary data.</text>
</comment>
<dbReference type="Pfam" id="PF00028">
    <property type="entry name" value="Cadherin"/>
    <property type="match status" value="2"/>
</dbReference>
<evidence type="ECO:0000256" key="3">
    <source>
        <dbReference type="ARBA" id="ARBA00022729"/>
    </source>
</evidence>
<dbReference type="PANTHER" id="PTHR24027">
    <property type="entry name" value="CADHERIN-23"/>
    <property type="match status" value="1"/>
</dbReference>
<dbReference type="PANTHER" id="PTHR24027:SF422">
    <property type="entry name" value="CADHERIN DOMAIN-CONTAINING PROTEIN"/>
    <property type="match status" value="1"/>
</dbReference>
<evidence type="ECO:0000256" key="5">
    <source>
        <dbReference type="ARBA" id="ARBA00022837"/>
    </source>
</evidence>
<dbReference type="InterPro" id="IPR020894">
    <property type="entry name" value="Cadherin_CS"/>
</dbReference>
<evidence type="ECO:0000256" key="2">
    <source>
        <dbReference type="ARBA" id="ARBA00022692"/>
    </source>
</evidence>
<dbReference type="OrthoDB" id="6144753at2759"/>
<reference evidence="12 13" key="1">
    <citation type="submission" date="2020-08" db="EMBL/GenBank/DDBJ databases">
        <authorList>
            <person name="Hejnol A."/>
        </authorList>
    </citation>
    <scope>NUCLEOTIDE SEQUENCE [LARGE SCALE GENOMIC DNA]</scope>
</reference>
<dbReference type="GO" id="GO:0008013">
    <property type="term" value="F:beta-catenin binding"/>
    <property type="evidence" value="ECO:0007669"/>
    <property type="project" value="TreeGrafter"/>
</dbReference>
<keyword evidence="2 9" id="KW-0812">Transmembrane</keyword>
<feature type="domain" description="Cadherin" evidence="11">
    <location>
        <begin position="135"/>
        <end position="244"/>
    </location>
</feature>
<dbReference type="GO" id="GO:0016477">
    <property type="term" value="P:cell migration"/>
    <property type="evidence" value="ECO:0007669"/>
    <property type="project" value="TreeGrafter"/>
</dbReference>
<dbReference type="GO" id="GO:0007156">
    <property type="term" value="P:homophilic cell adhesion via plasma membrane adhesion molecules"/>
    <property type="evidence" value="ECO:0007669"/>
    <property type="project" value="InterPro"/>
</dbReference>